<name>A0A5C1HVL5_9SPHI</name>
<protein>
    <recommendedName>
        <fullName evidence="3">Lipoprotein</fullName>
    </recommendedName>
</protein>
<sequence length="189" mass="20371">MKKLTYSIVTFLLAFFIVSGCTKKNDVISNPKIATSNNALKNSGDTTVKTPPADTSQLVALTGDKITLAPGYHQNVAGDSVAISFNAVTTNRYCSNGLLKFHNTLDANNNFFIDFLNVQEPLVCHGTGDIPMVAAVNFQKSYQVNGSHPLKVTLNGTTYTGNIIVSATSITFDWNYSTGIVISPKTLTR</sequence>
<dbReference type="PROSITE" id="PS51257">
    <property type="entry name" value="PROKAR_LIPOPROTEIN"/>
    <property type="match status" value="1"/>
</dbReference>
<dbReference type="KEGG" id="mrub:DEO27_007680"/>
<evidence type="ECO:0000313" key="1">
    <source>
        <dbReference type="EMBL" id="QEM09907.1"/>
    </source>
</evidence>
<evidence type="ECO:0008006" key="3">
    <source>
        <dbReference type="Google" id="ProtNLM"/>
    </source>
</evidence>
<organism evidence="1 2">
    <name type="scientific">Mucilaginibacter rubeus</name>
    <dbReference type="NCBI Taxonomy" id="2027860"/>
    <lineage>
        <taxon>Bacteria</taxon>
        <taxon>Pseudomonadati</taxon>
        <taxon>Bacteroidota</taxon>
        <taxon>Sphingobacteriia</taxon>
        <taxon>Sphingobacteriales</taxon>
        <taxon>Sphingobacteriaceae</taxon>
        <taxon>Mucilaginibacter</taxon>
    </lineage>
</organism>
<gene>
    <name evidence="1" type="ORF">DEO27_007680</name>
</gene>
<dbReference type="EMBL" id="CP043450">
    <property type="protein sequence ID" value="QEM09907.1"/>
    <property type="molecule type" value="Genomic_DNA"/>
</dbReference>
<evidence type="ECO:0000313" key="2">
    <source>
        <dbReference type="Proteomes" id="UP000251402"/>
    </source>
</evidence>
<keyword evidence="2" id="KW-1185">Reference proteome</keyword>
<dbReference type="AlphaFoldDB" id="A0A5C1HVL5"/>
<dbReference type="Proteomes" id="UP000251402">
    <property type="component" value="Chromosome"/>
</dbReference>
<dbReference type="RefSeq" id="WP_112570178.1">
    <property type="nucleotide sequence ID" value="NZ_CP043450.1"/>
</dbReference>
<proteinExistence type="predicted"/>
<reference evidence="1" key="1">
    <citation type="submission" date="2019-08" db="EMBL/GenBank/DDBJ databases">
        <title>Comparative genome analysis confer to the adaptation heavy metal polluted environment.</title>
        <authorList>
            <person name="Li Y."/>
        </authorList>
    </citation>
    <scope>NUCLEOTIDE SEQUENCE [LARGE SCALE GENOMIC DNA]</scope>
    <source>
        <strain evidence="1">P1</strain>
    </source>
</reference>
<accession>A0A5C1HVL5</accession>
<dbReference type="OrthoDB" id="792662at2"/>